<dbReference type="AlphaFoldDB" id="A0A8H3DA66"/>
<sequence length="995" mass="110621">MGLGFDGVMEQEHGFDPMYVQALFSAVVTAFLIESYQDLSPNYEKITADGMIALIDLTRVIASGKIVVDTTERSPIPPNSDFKPTKTSIIVNTLWFSSLTLSITTALLTLLVKQWTEGYLFGHGLTTPCIQARIRQSRYDKLRSWKTEEIVLALPIIMHAALWLFLLGLLIFLGDLHPTVLAPVMVFVMITLLLYLATSLAPLAFAFCPYNTPLSGRRLWGFCYWLFHQADSEDKDFSIPPCQKKEKTVSESTIPDSLTARAVEWLVAHSRDQKSIDIAIRAISSPMLEVQVWKNLAQGSLLALISQRFTSILSGNSFKYGIHQSGTKEAHEAIGKELIDASLYARALANVVKYASLAPVSGTRIPLPNAESSLVDLSKEQIAAVEHGLRQLALNEWTLTTIDQENRSLQGPTLNEQAPPRLQNSPKSQIHTLTEPLETSAPPENVPSPTGSTSSLTIDNIIAAAGITSLSAWYTAVGRINQTQQEWKDMLLKAVAILRSTSQVDCTEESQDNQLDDDTMVALAKTLPVEISHWRWDLTREESAKVLRELVDLFGSDLLSQNREGPTRGGLSAAIAVLAIMVNDYSDPESFCKPVQFGSRATEYDSDIASLYQLSQDAYNQVQSTKNQSQKARRRLWRAQWMASICMADSKYVQKHSDAMLLLGIAGLLESFMVLGLRTSAPHIARMAFDRLAGLPAMTQSRPMTLPFVLPPTFDIKSYAVDIITRIIYTPTAQLNPFDTEDRALLLQCLSKNKQLWIDFGSQLLLPVLGLFSTTEEHHLQSQCLDALDEYWHTNPTPIATQAGRFPASCNFTQHWKMFFDYNIPHKLVRLVSEGGQVRPKAISSFRALTQTIPTKPVADELESREASDEAKNYLISVLAALALDGLLPVLAKYIVFEHGGNLTVWWKQILALPSVLRLRKDVNEPRIRVALQELCNDPELKGVGELVASSLRGEIVIQRRVESLQLAHSVGLIRLTSVAMPRRAGKLPKLQVHE</sequence>
<dbReference type="Proteomes" id="UP000663861">
    <property type="component" value="Unassembled WGS sequence"/>
</dbReference>
<dbReference type="InterPro" id="IPR045338">
    <property type="entry name" value="DUF6535"/>
</dbReference>
<proteinExistence type="predicted"/>
<feature type="transmembrane region" description="Helical" evidence="2">
    <location>
        <begin position="180"/>
        <end position="208"/>
    </location>
</feature>
<keyword evidence="2" id="KW-1133">Transmembrane helix</keyword>
<evidence type="ECO:0000256" key="1">
    <source>
        <dbReference type="SAM" id="MobiDB-lite"/>
    </source>
</evidence>
<comment type="caution">
    <text evidence="4">The sequence shown here is derived from an EMBL/GenBank/DDBJ whole genome shotgun (WGS) entry which is preliminary data.</text>
</comment>
<keyword evidence="2" id="KW-0812">Transmembrane</keyword>
<feature type="region of interest" description="Disordered" evidence="1">
    <location>
        <begin position="406"/>
        <end position="427"/>
    </location>
</feature>
<evidence type="ECO:0000313" key="4">
    <source>
        <dbReference type="EMBL" id="CAE6517798.1"/>
    </source>
</evidence>
<dbReference type="Pfam" id="PF20153">
    <property type="entry name" value="DUF6535"/>
    <property type="match status" value="1"/>
</dbReference>
<evidence type="ECO:0000259" key="3">
    <source>
        <dbReference type="Pfam" id="PF20153"/>
    </source>
</evidence>
<reference evidence="4" key="1">
    <citation type="submission" date="2021-01" db="EMBL/GenBank/DDBJ databases">
        <authorList>
            <person name="Kaushik A."/>
        </authorList>
    </citation>
    <scope>NUCLEOTIDE SEQUENCE</scope>
    <source>
        <strain evidence="4">AG4-RS23</strain>
    </source>
</reference>
<evidence type="ECO:0000313" key="5">
    <source>
        <dbReference type="Proteomes" id="UP000663861"/>
    </source>
</evidence>
<feature type="transmembrane region" description="Helical" evidence="2">
    <location>
        <begin position="150"/>
        <end position="174"/>
    </location>
</feature>
<evidence type="ECO:0000256" key="2">
    <source>
        <dbReference type="SAM" id="Phobius"/>
    </source>
</evidence>
<feature type="transmembrane region" description="Helical" evidence="2">
    <location>
        <begin position="88"/>
        <end position="112"/>
    </location>
</feature>
<accession>A0A8H3DA66</accession>
<protein>
    <recommendedName>
        <fullName evidence="3">DUF6535 domain-containing protein</fullName>
    </recommendedName>
</protein>
<dbReference type="EMBL" id="CAJMWY010004081">
    <property type="protein sequence ID" value="CAE6517798.1"/>
    <property type="molecule type" value="Genomic_DNA"/>
</dbReference>
<organism evidence="4 5">
    <name type="scientific">Rhizoctonia solani</name>
    <dbReference type="NCBI Taxonomy" id="456999"/>
    <lineage>
        <taxon>Eukaryota</taxon>
        <taxon>Fungi</taxon>
        <taxon>Dikarya</taxon>
        <taxon>Basidiomycota</taxon>
        <taxon>Agaricomycotina</taxon>
        <taxon>Agaricomycetes</taxon>
        <taxon>Cantharellales</taxon>
        <taxon>Ceratobasidiaceae</taxon>
        <taxon>Rhizoctonia</taxon>
    </lineage>
</organism>
<keyword evidence="2" id="KW-0472">Membrane</keyword>
<name>A0A8H3DA66_9AGAM</name>
<feature type="domain" description="DUF6535" evidence="3">
    <location>
        <begin position="21"/>
        <end position="173"/>
    </location>
</feature>
<gene>
    <name evidence="4" type="ORF">RDB_LOCUS150387</name>
</gene>